<dbReference type="PANTHER" id="PTHR33473:SF19">
    <property type="entry name" value="ATP-DEPENDENT CLP PROTEASE ADAPTER PROTEIN CLPS"/>
    <property type="match status" value="1"/>
</dbReference>
<comment type="subunit">
    <text evidence="1">Binds to the N-terminal domain of the chaperone ClpA.</text>
</comment>
<comment type="function">
    <text evidence="1">Involved in the modulation of the specificity of the ClpAP-mediated ATP-dependent protein degradation.</text>
</comment>
<dbReference type="RefSeq" id="WP_127163506.1">
    <property type="nucleotide sequence ID" value="NZ_CP029822.1"/>
</dbReference>
<dbReference type="Gene3D" id="3.30.1390.10">
    <property type="match status" value="1"/>
</dbReference>
<dbReference type="InterPro" id="IPR022935">
    <property type="entry name" value="ClpS"/>
</dbReference>
<name>A0A3Q9JJ58_9GAMM</name>
<evidence type="ECO:0000313" key="4">
    <source>
        <dbReference type="Proteomes" id="UP000273143"/>
    </source>
</evidence>
<dbReference type="GO" id="GO:0008233">
    <property type="term" value="F:peptidase activity"/>
    <property type="evidence" value="ECO:0007669"/>
    <property type="project" value="UniProtKB-KW"/>
</dbReference>
<gene>
    <name evidence="1 3" type="primary">clpS</name>
    <name evidence="3" type="ORF">DM558_08725</name>
</gene>
<dbReference type="Pfam" id="PF02617">
    <property type="entry name" value="ClpS"/>
    <property type="match status" value="1"/>
</dbReference>
<dbReference type="InterPro" id="IPR003769">
    <property type="entry name" value="ClpS_core"/>
</dbReference>
<dbReference type="NCBIfam" id="NF000672">
    <property type="entry name" value="PRK00033.1-5"/>
    <property type="match status" value="1"/>
</dbReference>
<protein>
    <recommendedName>
        <fullName evidence="1">ATP-dependent Clp protease adapter protein ClpS</fullName>
    </recommendedName>
</protein>
<dbReference type="SUPFAM" id="SSF54736">
    <property type="entry name" value="ClpS-like"/>
    <property type="match status" value="1"/>
</dbReference>
<proteinExistence type="inferred from homology"/>
<evidence type="ECO:0000256" key="1">
    <source>
        <dbReference type="HAMAP-Rule" id="MF_00302"/>
    </source>
</evidence>
<evidence type="ECO:0000259" key="2">
    <source>
        <dbReference type="Pfam" id="PF02617"/>
    </source>
</evidence>
<keyword evidence="3" id="KW-0645">Protease</keyword>
<dbReference type="InterPro" id="IPR014719">
    <property type="entry name" value="Ribosomal_bL12_C/ClpS-like"/>
</dbReference>
<dbReference type="GO" id="GO:0006508">
    <property type="term" value="P:proteolysis"/>
    <property type="evidence" value="ECO:0007669"/>
    <property type="project" value="UniProtKB-UniRule"/>
</dbReference>
<reference evidence="4" key="1">
    <citation type="submission" date="2018-06" db="EMBL/GenBank/DDBJ databases">
        <title>Complete genome of Pseudomonas insecticola strain QZS01.</title>
        <authorList>
            <person name="Wang J."/>
            <person name="Su Q."/>
        </authorList>
    </citation>
    <scope>NUCLEOTIDE SEQUENCE [LARGE SCALE GENOMIC DNA]</scope>
    <source>
        <strain evidence="4">QZS01</strain>
    </source>
</reference>
<dbReference type="NCBIfam" id="NF000669">
    <property type="entry name" value="PRK00033.1-2"/>
    <property type="match status" value="1"/>
</dbReference>
<dbReference type="NCBIfam" id="NF000670">
    <property type="entry name" value="PRK00033.1-3"/>
    <property type="match status" value="1"/>
</dbReference>
<dbReference type="PANTHER" id="PTHR33473">
    <property type="entry name" value="ATP-DEPENDENT CLP PROTEASE ADAPTER PROTEIN CLPS1, CHLOROPLASTIC"/>
    <property type="match status" value="1"/>
</dbReference>
<dbReference type="Proteomes" id="UP000273143">
    <property type="component" value="Chromosome"/>
</dbReference>
<keyword evidence="3" id="KW-0378">Hydrolase</keyword>
<organism evidence="3 4">
    <name type="scientific">Entomomonas moraniae</name>
    <dbReference type="NCBI Taxonomy" id="2213226"/>
    <lineage>
        <taxon>Bacteria</taxon>
        <taxon>Pseudomonadati</taxon>
        <taxon>Pseudomonadota</taxon>
        <taxon>Gammaproteobacteria</taxon>
        <taxon>Pseudomonadales</taxon>
        <taxon>Pseudomonadaceae</taxon>
        <taxon>Entomomonas</taxon>
    </lineage>
</organism>
<dbReference type="KEGG" id="emo:DM558_08725"/>
<dbReference type="EMBL" id="CP029822">
    <property type="protein sequence ID" value="AZS50860.1"/>
    <property type="molecule type" value="Genomic_DNA"/>
</dbReference>
<comment type="similarity">
    <text evidence="1">Belongs to the ClpS family.</text>
</comment>
<feature type="domain" description="Adaptor protein ClpS core" evidence="2">
    <location>
        <begin position="36"/>
        <end position="115"/>
    </location>
</feature>
<sequence>MVSDRSMEQIFCQSNDEWEREADYNVFTQYIEPELKRPSMYKVIILNDDYTPMDFVVDVLETFFAMDNEKATRVMLQVHTEGKGLCGIYTKDIAETKAMQVNEYSRNNEHPLLCEVERQE</sequence>
<dbReference type="AlphaFoldDB" id="A0A3Q9JJ58"/>
<dbReference type="GO" id="GO:0030163">
    <property type="term" value="P:protein catabolic process"/>
    <property type="evidence" value="ECO:0007669"/>
    <property type="project" value="InterPro"/>
</dbReference>
<accession>A0A3Q9JJ58</accession>
<keyword evidence="4" id="KW-1185">Reference proteome</keyword>
<evidence type="ECO:0000313" key="3">
    <source>
        <dbReference type="EMBL" id="AZS50860.1"/>
    </source>
</evidence>
<dbReference type="FunFam" id="3.30.1390.10:FF:000002">
    <property type="entry name" value="ATP-dependent Clp protease adapter protein ClpS"/>
    <property type="match status" value="1"/>
</dbReference>
<dbReference type="HAMAP" id="MF_00302">
    <property type="entry name" value="ClpS"/>
    <property type="match status" value="1"/>
</dbReference>